<feature type="region of interest" description="Disordered" evidence="5">
    <location>
        <begin position="2612"/>
        <end position="2631"/>
    </location>
</feature>
<dbReference type="PANTHER" id="PTHR31084:SF19">
    <property type="entry name" value="GLYCOSYL HYDROLASE FAMILY 95 N-TERMINAL DOMAIN-CONTAINING PROTEIN"/>
    <property type="match status" value="1"/>
</dbReference>
<gene>
    <name evidence="9" type="ORF">F7D09_1131</name>
</gene>
<dbReference type="InterPro" id="IPR027414">
    <property type="entry name" value="GH95_N_dom"/>
</dbReference>
<dbReference type="Gene3D" id="2.60.40.3630">
    <property type="match status" value="2"/>
</dbReference>
<dbReference type="SUPFAM" id="SSF48208">
    <property type="entry name" value="Six-hairpin glycosidases"/>
    <property type="match status" value="1"/>
</dbReference>
<name>A0A6I1GFP8_9BIFI</name>
<proteinExistence type="inferred from homology"/>
<dbReference type="InterPro" id="IPR036116">
    <property type="entry name" value="FN3_sf"/>
</dbReference>
<dbReference type="Pfam" id="PF07554">
    <property type="entry name" value="FIVAR"/>
    <property type="match status" value="2"/>
</dbReference>
<dbReference type="Gene3D" id="3.20.20.80">
    <property type="entry name" value="Glycosidases"/>
    <property type="match status" value="1"/>
</dbReference>
<dbReference type="RefSeq" id="WP_152234478.1">
    <property type="nucleotide sequence ID" value="NZ_JBHSKZ010000004.1"/>
</dbReference>
<reference evidence="9 10" key="1">
    <citation type="submission" date="2019-09" db="EMBL/GenBank/DDBJ databases">
        <title>Characterization of the phylogenetic diversity of two novel species belonging to the genus Bifidobacterium: Bifidobacterium cebidarum sp. nov. and Bifidobacterium leontopitheci sp. nov.</title>
        <authorList>
            <person name="Lugli G.A."/>
            <person name="Duranti S."/>
            <person name="Milani C."/>
            <person name="Turroni F."/>
            <person name="Ventura M."/>
        </authorList>
    </citation>
    <scope>NUCLEOTIDE SEQUENCE [LARGE SCALE GENOMIC DNA]</scope>
    <source>
        <strain evidence="9 10">LMG 31471</strain>
    </source>
</reference>
<feature type="region of interest" description="Disordered" evidence="5">
    <location>
        <begin position="838"/>
        <end position="870"/>
    </location>
</feature>
<dbReference type="InterPro" id="IPR012341">
    <property type="entry name" value="6hp_glycosidase-like_sf"/>
</dbReference>
<keyword evidence="6" id="KW-0472">Membrane</keyword>
<dbReference type="PANTHER" id="PTHR31084">
    <property type="entry name" value="ALPHA-L-FUCOSIDASE 2"/>
    <property type="match status" value="1"/>
</dbReference>
<evidence type="ECO:0000256" key="6">
    <source>
        <dbReference type="SAM" id="Phobius"/>
    </source>
</evidence>
<dbReference type="InterPro" id="IPR008928">
    <property type="entry name" value="6-hairpin_glycosidase_sf"/>
</dbReference>
<evidence type="ECO:0000256" key="5">
    <source>
        <dbReference type="SAM" id="MobiDB-lite"/>
    </source>
</evidence>
<feature type="compositionally biased region" description="Polar residues" evidence="5">
    <location>
        <begin position="1708"/>
        <end position="1724"/>
    </location>
</feature>
<accession>A0A6I1GFP8</accession>
<dbReference type="Pfam" id="PF02837">
    <property type="entry name" value="Glyco_hydro_2_N"/>
    <property type="match status" value="1"/>
</dbReference>
<keyword evidence="10" id="KW-1185">Reference proteome</keyword>
<dbReference type="InterPro" id="IPR013783">
    <property type="entry name" value="Ig-like_fold"/>
</dbReference>
<dbReference type="GO" id="GO:0004560">
    <property type="term" value="F:alpha-L-fucosidase activity"/>
    <property type="evidence" value="ECO:0007669"/>
    <property type="project" value="TreeGrafter"/>
</dbReference>
<organism evidence="9 10">
    <name type="scientific">Bifidobacterium leontopitheci</name>
    <dbReference type="NCBI Taxonomy" id="2650774"/>
    <lineage>
        <taxon>Bacteria</taxon>
        <taxon>Bacillati</taxon>
        <taxon>Actinomycetota</taxon>
        <taxon>Actinomycetes</taxon>
        <taxon>Bifidobacteriales</taxon>
        <taxon>Bifidobacteriaceae</taxon>
        <taxon>Bifidobacterium</taxon>
    </lineage>
</organism>
<dbReference type="InterPro" id="IPR003961">
    <property type="entry name" value="FN3_dom"/>
</dbReference>
<dbReference type="Pfam" id="PF02836">
    <property type="entry name" value="Glyco_hydro_2_C"/>
    <property type="match status" value="1"/>
</dbReference>
<dbReference type="SUPFAM" id="SSF49265">
    <property type="entry name" value="Fibronectin type III"/>
    <property type="match status" value="1"/>
</dbReference>
<dbReference type="Pfam" id="PF07523">
    <property type="entry name" value="Big_3"/>
    <property type="match status" value="2"/>
</dbReference>
<feature type="region of interest" description="Disordered" evidence="5">
    <location>
        <begin position="2767"/>
        <end position="2798"/>
    </location>
</feature>
<feature type="transmembrane region" description="Helical" evidence="6">
    <location>
        <begin position="2904"/>
        <end position="2925"/>
    </location>
</feature>
<evidence type="ECO:0000313" key="9">
    <source>
        <dbReference type="EMBL" id="KAB7790375.1"/>
    </source>
</evidence>
<dbReference type="InterPro" id="IPR017853">
    <property type="entry name" value="GH"/>
</dbReference>
<feature type="region of interest" description="Disordered" evidence="5">
    <location>
        <begin position="1705"/>
        <end position="1724"/>
    </location>
</feature>
<dbReference type="Gene3D" id="1.50.10.10">
    <property type="match status" value="1"/>
</dbReference>
<comment type="caution">
    <text evidence="9">The sequence shown here is derived from an EMBL/GenBank/DDBJ whole genome shotgun (WGS) entry which is preliminary data.</text>
</comment>
<evidence type="ECO:0000313" key="10">
    <source>
        <dbReference type="Proteomes" id="UP000441772"/>
    </source>
</evidence>
<feature type="compositionally biased region" description="Low complexity" evidence="5">
    <location>
        <begin position="2782"/>
        <end position="2798"/>
    </location>
</feature>
<evidence type="ECO:0000256" key="2">
    <source>
        <dbReference type="ARBA" id="ARBA00022801"/>
    </source>
</evidence>
<dbReference type="InterPro" id="IPR006104">
    <property type="entry name" value="Glyco_hydro_2_N"/>
</dbReference>
<dbReference type="EMBL" id="WBVT01000014">
    <property type="protein sequence ID" value="KAB7790375.1"/>
    <property type="molecule type" value="Genomic_DNA"/>
</dbReference>
<protein>
    <submittedName>
        <fullName evidence="9">Glycosyl hydrolase family 65, N-terminal domain-containing protein</fullName>
    </submittedName>
</protein>
<dbReference type="InterPro" id="IPR022038">
    <property type="entry name" value="Ig-like_bact"/>
</dbReference>
<dbReference type="Pfam" id="PF00703">
    <property type="entry name" value="Glyco_hydro_2"/>
    <property type="match status" value="1"/>
</dbReference>
<dbReference type="SUPFAM" id="SSF49785">
    <property type="entry name" value="Galactose-binding domain-like"/>
    <property type="match status" value="3"/>
</dbReference>
<feature type="compositionally biased region" description="Polar residues" evidence="5">
    <location>
        <begin position="696"/>
        <end position="717"/>
    </location>
</feature>
<dbReference type="Pfam" id="PF00041">
    <property type="entry name" value="fn3"/>
    <property type="match status" value="1"/>
</dbReference>
<dbReference type="InterPro" id="IPR054363">
    <property type="entry name" value="GH95_cat"/>
</dbReference>
<evidence type="ECO:0000259" key="8">
    <source>
        <dbReference type="PROSITE" id="PS50853"/>
    </source>
</evidence>
<dbReference type="PROSITE" id="PS50853">
    <property type="entry name" value="FN3"/>
    <property type="match status" value="1"/>
</dbReference>
<dbReference type="Proteomes" id="UP000441772">
    <property type="component" value="Unassembled WGS sequence"/>
</dbReference>
<keyword evidence="7" id="KW-0732">Signal</keyword>
<dbReference type="SUPFAM" id="SSF51445">
    <property type="entry name" value="(Trans)glycosidases"/>
    <property type="match status" value="1"/>
</dbReference>
<keyword evidence="2 9" id="KW-0378">Hydrolase</keyword>
<dbReference type="InterPro" id="IPR013222">
    <property type="entry name" value="Glyco_hyd_98_carb-bd"/>
</dbReference>
<dbReference type="Pfam" id="PF14498">
    <property type="entry name" value="Glyco_hyd_65N_2"/>
    <property type="match status" value="1"/>
</dbReference>
<evidence type="ECO:0000256" key="3">
    <source>
        <dbReference type="ARBA" id="ARBA00023295"/>
    </source>
</evidence>
<dbReference type="InterPro" id="IPR006102">
    <property type="entry name" value="Ig-like_GH2"/>
</dbReference>
<dbReference type="SUPFAM" id="SSF49303">
    <property type="entry name" value="beta-Galactosidase/glucuronidase domain"/>
    <property type="match status" value="1"/>
</dbReference>
<dbReference type="Pfam" id="PF22124">
    <property type="entry name" value="Glyco_hydro_95_cat"/>
    <property type="match status" value="1"/>
</dbReference>
<feature type="region of interest" description="Disordered" evidence="5">
    <location>
        <begin position="2868"/>
        <end position="2899"/>
    </location>
</feature>
<keyword evidence="3" id="KW-0326">Glycosidase</keyword>
<dbReference type="NCBIfam" id="NF045579">
    <property type="entry name" value="rhamnoside_JR"/>
    <property type="match status" value="1"/>
</dbReference>
<dbReference type="SMART" id="SM00060">
    <property type="entry name" value="FN3"/>
    <property type="match status" value="1"/>
</dbReference>
<dbReference type="InterPro" id="IPR008979">
    <property type="entry name" value="Galactose-bd-like_sf"/>
</dbReference>
<dbReference type="Gene3D" id="1.20.1270.90">
    <property type="entry name" value="AF1782-like"/>
    <property type="match status" value="2"/>
</dbReference>
<dbReference type="Gene3D" id="2.60.120.260">
    <property type="entry name" value="Galactose-binding domain-like"/>
    <property type="match status" value="2"/>
</dbReference>
<comment type="similarity">
    <text evidence="1">Belongs to the glycosyl hydrolase 2 family.</text>
</comment>
<dbReference type="Pfam" id="PF08305">
    <property type="entry name" value="NPCBM"/>
    <property type="match status" value="1"/>
</dbReference>
<keyword evidence="4" id="KW-0624">Polysaccharide degradation</keyword>
<keyword evidence="6" id="KW-1133">Transmembrane helix</keyword>
<dbReference type="InterPro" id="IPR036156">
    <property type="entry name" value="Beta-gal/glucu_dom_sf"/>
</dbReference>
<keyword evidence="6" id="KW-0812">Transmembrane</keyword>
<feature type="signal peptide" evidence="7">
    <location>
        <begin position="1"/>
        <end position="32"/>
    </location>
</feature>
<feature type="region of interest" description="Disordered" evidence="5">
    <location>
        <begin position="687"/>
        <end position="717"/>
    </location>
</feature>
<evidence type="ECO:0000256" key="4">
    <source>
        <dbReference type="ARBA" id="ARBA00023326"/>
    </source>
</evidence>
<evidence type="ECO:0000256" key="7">
    <source>
        <dbReference type="SAM" id="SignalP"/>
    </source>
</evidence>
<dbReference type="CDD" id="cd00063">
    <property type="entry name" value="FN3"/>
    <property type="match status" value="1"/>
</dbReference>
<dbReference type="Gene3D" id="2.60.40.10">
    <property type="entry name" value="Immunoglobulins"/>
    <property type="match status" value="3"/>
</dbReference>
<keyword evidence="4" id="KW-0119">Carbohydrate metabolism</keyword>
<dbReference type="InterPro" id="IPR049053">
    <property type="entry name" value="AFCA-like_C"/>
</dbReference>
<evidence type="ECO:0000256" key="1">
    <source>
        <dbReference type="ARBA" id="ARBA00007401"/>
    </source>
</evidence>
<dbReference type="Pfam" id="PF21307">
    <property type="entry name" value="Glyco_hydro_95_C"/>
    <property type="match status" value="1"/>
</dbReference>
<dbReference type="InterPro" id="IPR006103">
    <property type="entry name" value="Glyco_hydro_2_cat"/>
</dbReference>
<feature type="domain" description="Fibronectin type-III" evidence="8">
    <location>
        <begin position="2526"/>
        <end position="2627"/>
    </location>
</feature>
<sequence length="2930" mass="309036">MKKIPIGRIAARALAALISAGMAVSLIPTASAAEPAATAATQPAAASPVETYAAQDDLRDQVNFNRQWKFIRQDVKGAQAAGFDDSGWTDIALPHDFDMPYEVGGNNGGQNWYVGYGWYRKSFDVPAEWLANGRQVEIEFEGVFQVADVYVNGQKIGTHEGGYSGFAYDLTKALKAGENEIAVRVNNIWQQDLTPRAGDHQFSGGIYRDVYLRLTSPVHVARYGTFVTAPALTNPAFDKSAENIDFRQYPSDDALAANLEAKRSNLSVATDVTNATAKDQYVQVKQELVGADGKTVATKAGKDAFYSEVTKVAAGKSATIAALSGGLNDTAAMYDGLKLWDTENPNLYTVKTTVYAGDNEKLDTATPVDSYETSFGFRTAQWKNDGFYLNGKKTLLNGANVHQDHGGWANAVTDAGFERDVKMVKEAGMNFIRGSHYPHDVAFAEACDRLGILFWSENVFWGMGGQAGKNDDPSGQASDWLRDAYPQNAGDQDAFDQSVLDAMREMILENRNSPSVISWSAGNEVFFTSNATQNRAKALVNKERNLAHQLDPTRKTGMGGAQRQGYDQLSVADIAGYNGDGGRICGGGECPNTWMPNMVAEYGSPVIDRPGAVVNDKAQYKPGTSVYGELDKDNDGQYTLTKNSAGLALWAGFDHGTVGGKDLAKMGMIDYFRLPKNLWYWYRETQGDGSKPEVSKSGTATHMDVTTSADSPKTLTNDGKTDAQVIVTMKDADGNWVNDNRVVTLKVTDGPGVLAGGKTYTFTKDVSMKDGKAAIEFRSYYSGTTTLTASAEGLPDATLTITTKDVTGGHEGTEPANFYEAGQWSTAGLKIPEPMAYGDTNKALNRPASPSSSEAGHEGALGADGDEDTQWIAGKAGSGESFVLSTEFAQYVYKIRLGFGKATPYPYTLYVANDRNEWEKVAEYTKDTVASRPAEENVGGLYAGAVKVEFTDVPDDAHAFLNELEVYGNDQAQAPQYGEDGAYAADFVSGGRQVTIGGVDYGKGLAVASGASADVAANAAYSRVLGVAGLDSSVTSGSATFTVKADGVIVWERKLAAGDKAAFDVSVSTAKKITFAVSGAAANVTGNWGDVRLLGALRSITASGSTLGVQFAGLDAQLHSGTPYRAAVRLANSGSKAVNAKVQLTVRKTSDDSVVSSGYTTATIAPGAVQTADVTVPVNSANGLYGTVSVVDAADGATALSRTAYIGVADASSQSEETVNVAADTTLQAWKTEKTQNFSGKTYVGAMLPAGYDSLGEGFKSTNTGDGTDAKMGLLRFDLTKYQGNAPKSAKLELTYIGYKGDFAATDTDTIKAVAIDESKCTGSGSCTVENATWANRPDFDATADGTLVAQSEAFALGSYKLAGTDASMQVTGTKVSLDVTDIVAAAIADGKTAVTFAINETKHADVRFVSSEGANGGMTHASKDMTPKLAVTVERETTPAVALAGIAVTAPTKTDYKKGDVFDAAGMTVKAIYSDGTEKTLTADQYATDFSPALVDGGHFAKAGTYVLTVREKLSAASPKTATLSFVVPDEGEDYVYVTGIAIDKLPTKTKYQFGKDEKFSADGLVVVATKSDGSKQTLAASDYTLEGTDFDTNSVGAHTITVRHGDFTATFTVYVVNDTTGGDDGDTSKDDLLWYNQPASKTGLRQLTGGHGFSWCFLANCDTDQVWQQTTLPIGNGKIGGTVYGEVGKEHVVFNEETLWTGGPGSSANYNGGNEESRGKNGQTLRNLNKKLQQGGTLSQGEVNGLVGGTDATAHGNYVSWGDLYIDYNFGDDGFGDDAAVADYKRDLNLSKGKADVTFKKDGVTYTREYFASNPDNVMVVRLKASEDGKLNLNVAMPTYKNVTKDGEKTVVKGDTLTTSGALKNNGLRYDSQIKAVLEDGSVAAGDDKASLQISGASVVTLYIAAATDYKQDYPKYRTGETADELAARVAKTVKDAANKGYGKVKDAHVKDHEALYDRVKLNLGQTVQDEPTDQLLAKYTDGSATDAQKREIETLLYQYGRYLTIGSSRENSQLPSNLQGIWAARGADNAYQSGNNPWNSDFHLNVNLQMNYWPTYTGNLGESAEPLIGFAKGLVEPGRVTAKVYAGAETKAGTPIGEGNGFMVHTENTPFGWTTPGAAFSWGWSPAVMPWLLQNVYEKYEYTGDKEALEKDIYPLLKEESNFYVNSMLHEAYLKAADGKTRLTTGVAYSPEQGPQGTDGNTYESSLVWQMLNDVIEAADTLGKDKDLVGDLTDCSTANWAKDDSGAFTDADANRSWTCAKSLLKPIEIGDDGQIKEWYNEGKLGHYEDGTAIPSYQQNHRHMSHLLGLYPGDLITIDNPEYMEAAKVSMNDRGDVATGWGRAQRINAWARTGDGNRAYKILGELIAEGMYANLFDAHPPFQIDGNFGYTAGVAEMLMQSNSTFAAKDGTTYANYTNILPALPDAWASAGSVDGLIARGNFEVAVSWKDGATTSVKLTSNKGGQAAVKLTRGDADAVVVRDAAGKLVKSHVVANAAGAKLIVFDTTAGGVYTLAAGTVAAPAAPASLKAEAAGTTSVRLTWKAPASEAGLAAYRVSVDGKQVAEVAVGAGSGSGAGSGADVAYTVDGLKADTEYDFAVVAVDTLGQVSEPATAKAKTEAETPEPTPVDKTKLTALIDAAGKLAEADYTADSWAALKAALSAAVEVRDDASATQDAVDAAAAALDKAIKGLKPAEKPEPTPVDKAALNALITQAQGLAEADYTADSWAALKSALSAAVKVRDDASATQAEVDAAAAVLDAAIKGLKPAEQPGPGPEPGKPEQVTAGKTTVKAGKTATVAEPERVAGATGREVTKRGSLGTVEFRLDALEYRAGTKTGADSFIVRYTLKDGTIVDVTYPVAVVAADGSGSGSGDGGSAVRPGADAGSGKPQTPGQLGLSKTGASVAGVAMAAVLLLAAGVAVTLRRRRA</sequence>
<dbReference type="GO" id="GO:0000272">
    <property type="term" value="P:polysaccharide catabolic process"/>
    <property type="evidence" value="ECO:0007669"/>
    <property type="project" value="UniProtKB-KW"/>
</dbReference>
<feature type="chain" id="PRO_5026045675" evidence="7">
    <location>
        <begin position="33"/>
        <end position="2930"/>
    </location>
</feature>